<comment type="caution">
    <text evidence="2">The sequence shown here is derived from an EMBL/GenBank/DDBJ whole genome shotgun (WGS) entry which is preliminary data.</text>
</comment>
<dbReference type="AlphaFoldDB" id="A0A9P8RMP3"/>
<dbReference type="Pfam" id="PF20150">
    <property type="entry name" value="2EXR"/>
    <property type="match status" value="1"/>
</dbReference>
<sequence length="362" mass="41349">MTQSSPVMSSSETVEGPKFTLFKMLPVELRQMIYAQSFPRRILRLKVVLRDGHEDVLINAFGPPPIATASKEAWHYCNLHYQKIIFPSVNLSTDPHYPIRLKMSNGKGTWFYPEVDVFYLDVGNCTKTRTRYTIELGPRTYNQDRSISDDRVAPNFSDFMRALQPFTKICRTVVLNDWNNRNILSHLFLATTRRHFPVLETIHLVTCKCTYLSDMVRLAARGTLQAFGGEIGMVPLLQPLWARSIKNAYCELPDGRCYQGNMEDWISELKERWYSDPDGSISTGWGLMVALTQGAQGSVGTMVWGMAQHFMETQFCTLENGDRLYRKWFAYMISTPSDSPEVLGFTAEAPKIDPVALFHDVL</sequence>
<gene>
    <name evidence="2" type="ORF">BKA67DRAFT_695894</name>
</gene>
<accession>A0A9P8RMP3</accession>
<feature type="domain" description="2EXR" evidence="1">
    <location>
        <begin position="19"/>
        <end position="118"/>
    </location>
</feature>
<dbReference type="PANTHER" id="PTHR35910:SF6">
    <property type="entry name" value="2EXR DOMAIN-CONTAINING PROTEIN"/>
    <property type="match status" value="1"/>
</dbReference>
<keyword evidence="3" id="KW-1185">Reference proteome</keyword>
<reference evidence="2" key="1">
    <citation type="journal article" date="2021" name="Nat. Commun.">
        <title>Genetic determinants of endophytism in the Arabidopsis root mycobiome.</title>
        <authorList>
            <person name="Mesny F."/>
            <person name="Miyauchi S."/>
            <person name="Thiergart T."/>
            <person name="Pickel B."/>
            <person name="Atanasova L."/>
            <person name="Karlsson M."/>
            <person name="Huettel B."/>
            <person name="Barry K.W."/>
            <person name="Haridas S."/>
            <person name="Chen C."/>
            <person name="Bauer D."/>
            <person name="Andreopoulos W."/>
            <person name="Pangilinan J."/>
            <person name="LaButti K."/>
            <person name="Riley R."/>
            <person name="Lipzen A."/>
            <person name="Clum A."/>
            <person name="Drula E."/>
            <person name="Henrissat B."/>
            <person name="Kohler A."/>
            <person name="Grigoriev I.V."/>
            <person name="Martin F.M."/>
            <person name="Hacquard S."/>
        </authorList>
    </citation>
    <scope>NUCLEOTIDE SEQUENCE</scope>
    <source>
        <strain evidence="2">MPI-SDFR-AT-0073</strain>
    </source>
</reference>
<dbReference type="EMBL" id="JAGPXC010000010">
    <property type="protein sequence ID" value="KAH6645956.1"/>
    <property type="molecule type" value="Genomic_DNA"/>
</dbReference>
<evidence type="ECO:0000313" key="2">
    <source>
        <dbReference type="EMBL" id="KAH6645956.1"/>
    </source>
</evidence>
<organism evidence="2 3">
    <name type="scientific">Truncatella angustata</name>
    <dbReference type="NCBI Taxonomy" id="152316"/>
    <lineage>
        <taxon>Eukaryota</taxon>
        <taxon>Fungi</taxon>
        <taxon>Dikarya</taxon>
        <taxon>Ascomycota</taxon>
        <taxon>Pezizomycotina</taxon>
        <taxon>Sordariomycetes</taxon>
        <taxon>Xylariomycetidae</taxon>
        <taxon>Amphisphaeriales</taxon>
        <taxon>Sporocadaceae</taxon>
        <taxon>Truncatella</taxon>
    </lineage>
</organism>
<dbReference type="PANTHER" id="PTHR35910">
    <property type="entry name" value="2EXR DOMAIN-CONTAINING PROTEIN"/>
    <property type="match status" value="1"/>
</dbReference>
<dbReference type="RefSeq" id="XP_045952470.1">
    <property type="nucleotide sequence ID" value="XM_046109324.1"/>
</dbReference>
<dbReference type="Proteomes" id="UP000758603">
    <property type="component" value="Unassembled WGS sequence"/>
</dbReference>
<evidence type="ECO:0000313" key="3">
    <source>
        <dbReference type="Proteomes" id="UP000758603"/>
    </source>
</evidence>
<name>A0A9P8RMP3_9PEZI</name>
<dbReference type="GeneID" id="70138215"/>
<protein>
    <recommendedName>
        <fullName evidence="1">2EXR domain-containing protein</fullName>
    </recommendedName>
</protein>
<evidence type="ECO:0000259" key="1">
    <source>
        <dbReference type="Pfam" id="PF20150"/>
    </source>
</evidence>
<dbReference type="InterPro" id="IPR045518">
    <property type="entry name" value="2EXR"/>
</dbReference>
<proteinExistence type="predicted"/>